<keyword evidence="7" id="KW-0560">Oxidoreductase</keyword>
<dbReference type="InterPro" id="IPR050665">
    <property type="entry name" value="Cytochrome_P450_Monooxygen"/>
</dbReference>
<evidence type="ECO:0000256" key="3">
    <source>
        <dbReference type="ARBA" id="ARBA00022617"/>
    </source>
</evidence>
<keyword evidence="10" id="KW-0472">Membrane</keyword>
<dbReference type="GO" id="GO:0016705">
    <property type="term" value="F:oxidoreductase activity, acting on paired donors, with incorporation or reduction of molecular oxygen"/>
    <property type="evidence" value="ECO:0007669"/>
    <property type="project" value="InterPro"/>
</dbReference>
<evidence type="ECO:0000256" key="1">
    <source>
        <dbReference type="ARBA" id="ARBA00004167"/>
    </source>
</evidence>
<dbReference type="PANTHER" id="PTHR24282:SF255">
    <property type="entry name" value="CYTOCHROME P450 72A11-RELATED"/>
    <property type="match status" value="1"/>
</dbReference>
<evidence type="ECO:0000256" key="9">
    <source>
        <dbReference type="ARBA" id="ARBA00023033"/>
    </source>
</evidence>
<comment type="similarity">
    <text evidence="2">Belongs to the cytochrome P450 family.</text>
</comment>
<evidence type="ECO:0000256" key="6">
    <source>
        <dbReference type="ARBA" id="ARBA00022989"/>
    </source>
</evidence>
<dbReference type="Gene3D" id="1.10.630.10">
    <property type="entry name" value="Cytochrome P450"/>
    <property type="match status" value="1"/>
</dbReference>
<dbReference type="GO" id="GO:0005506">
    <property type="term" value="F:iron ion binding"/>
    <property type="evidence" value="ECO:0007669"/>
    <property type="project" value="InterPro"/>
</dbReference>
<dbReference type="EMBL" id="PKMF04000312">
    <property type="protein sequence ID" value="KAK7838156.1"/>
    <property type="molecule type" value="Genomic_DNA"/>
</dbReference>
<keyword evidence="6" id="KW-1133">Transmembrane helix</keyword>
<keyword evidence="12" id="KW-1185">Reference proteome</keyword>
<evidence type="ECO:0000256" key="4">
    <source>
        <dbReference type="ARBA" id="ARBA00022692"/>
    </source>
</evidence>
<dbReference type="Proteomes" id="UP000237347">
    <property type="component" value="Unassembled WGS sequence"/>
</dbReference>
<gene>
    <name evidence="11" type="ORF">CFP56_020189</name>
</gene>
<protein>
    <submittedName>
        <fullName evidence="11">11-oxo-beta-amyrin 30-oxidase</fullName>
    </submittedName>
</protein>
<evidence type="ECO:0000256" key="10">
    <source>
        <dbReference type="ARBA" id="ARBA00023136"/>
    </source>
</evidence>
<dbReference type="InterPro" id="IPR036396">
    <property type="entry name" value="Cyt_P450_sf"/>
</dbReference>
<reference evidence="11 12" key="1">
    <citation type="journal article" date="2018" name="Sci. Data">
        <title>The draft genome sequence of cork oak.</title>
        <authorList>
            <person name="Ramos A.M."/>
            <person name="Usie A."/>
            <person name="Barbosa P."/>
            <person name="Barros P.M."/>
            <person name="Capote T."/>
            <person name="Chaves I."/>
            <person name="Simoes F."/>
            <person name="Abreu I."/>
            <person name="Carrasquinho I."/>
            <person name="Faro C."/>
            <person name="Guimaraes J.B."/>
            <person name="Mendonca D."/>
            <person name="Nobrega F."/>
            <person name="Rodrigues L."/>
            <person name="Saibo N.J.M."/>
            <person name="Varela M.C."/>
            <person name="Egas C."/>
            <person name="Matos J."/>
            <person name="Miguel C.M."/>
            <person name="Oliveira M.M."/>
            <person name="Ricardo C.P."/>
            <person name="Goncalves S."/>
        </authorList>
    </citation>
    <scope>NUCLEOTIDE SEQUENCE [LARGE SCALE GENOMIC DNA]</scope>
    <source>
        <strain evidence="12">cv. HL8</strain>
    </source>
</reference>
<dbReference type="GO" id="GO:0004497">
    <property type="term" value="F:monooxygenase activity"/>
    <property type="evidence" value="ECO:0007669"/>
    <property type="project" value="UniProtKB-KW"/>
</dbReference>
<dbReference type="PANTHER" id="PTHR24282">
    <property type="entry name" value="CYTOCHROME P450 FAMILY MEMBER"/>
    <property type="match status" value="1"/>
</dbReference>
<keyword evidence="4" id="KW-0812">Transmembrane</keyword>
<proteinExistence type="inferred from homology"/>
<keyword evidence="9" id="KW-0503">Monooxygenase</keyword>
<dbReference type="GO" id="GO:0016020">
    <property type="term" value="C:membrane"/>
    <property type="evidence" value="ECO:0007669"/>
    <property type="project" value="UniProtKB-SubCell"/>
</dbReference>
<evidence type="ECO:0000313" key="12">
    <source>
        <dbReference type="Proteomes" id="UP000237347"/>
    </source>
</evidence>
<keyword evidence="3" id="KW-0349">Heme</keyword>
<dbReference type="AlphaFoldDB" id="A0AAW0KHV4"/>
<keyword evidence="8" id="KW-0408">Iron</keyword>
<keyword evidence="5" id="KW-0479">Metal-binding</keyword>
<comment type="caution">
    <text evidence="11">The sequence shown here is derived from an EMBL/GenBank/DDBJ whole genome shotgun (WGS) entry which is preliminary data.</text>
</comment>
<organism evidence="11 12">
    <name type="scientific">Quercus suber</name>
    <name type="common">Cork oak</name>
    <dbReference type="NCBI Taxonomy" id="58331"/>
    <lineage>
        <taxon>Eukaryota</taxon>
        <taxon>Viridiplantae</taxon>
        <taxon>Streptophyta</taxon>
        <taxon>Embryophyta</taxon>
        <taxon>Tracheophyta</taxon>
        <taxon>Spermatophyta</taxon>
        <taxon>Magnoliopsida</taxon>
        <taxon>eudicotyledons</taxon>
        <taxon>Gunneridae</taxon>
        <taxon>Pentapetalae</taxon>
        <taxon>rosids</taxon>
        <taxon>fabids</taxon>
        <taxon>Fagales</taxon>
        <taxon>Fagaceae</taxon>
        <taxon>Quercus</taxon>
    </lineage>
</organism>
<accession>A0AAW0KHV4</accession>
<dbReference type="SUPFAM" id="SSF48264">
    <property type="entry name" value="Cytochrome P450"/>
    <property type="match status" value="1"/>
</dbReference>
<dbReference type="GO" id="GO:0020037">
    <property type="term" value="F:heme binding"/>
    <property type="evidence" value="ECO:0007669"/>
    <property type="project" value="InterPro"/>
</dbReference>
<evidence type="ECO:0000256" key="8">
    <source>
        <dbReference type="ARBA" id="ARBA00023004"/>
    </source>
</evidence>
<evidence type="ECO:0000256" key="5">
    <source>
        <dbReference type="ARBA" id="ARBA00022723"/>
    </source>
</evidence>
<evidence type="ECO:0000313" key="11">
    <source>
        <dbReference type="EMBL" id="KAK7838156.1"/>
    </source>
</evidence>
<comment type="subcellular location">
    <subcellularLocation>
        <location evidence="1">Membrane</location>
        <topology evidence="1">Single-pass membrane protein</topology>
    </subcellularLocation>
</comment>
<sequence length="111" mass="12403">MSPEQIKGVFTKIGDFQKPKPNPLVRLLAMGVVNYEGEKWAKYRNIINLAFHKEKLKACIENVRASLDDGAVKVLKAKLAATSGLETKVKTEKSGRVRLLVRNSSWGNSYN</sequence>
<evidence type="ECO:0000256" key="2">
    <source>
        <dbReference type="ARBA" id="ARBA00010617"/>
    </source>
</evidence>
<evidence type="ECO:0000256" key="7">
    <source>
        <dbReference type="ARBA" id="ARBA00023002"/>
    </source>
</evidence>
<name>A0AAW0KHV4_QUESU</name>